<dbReference type="EnsemblMetazoa" id="GBRI024422-RA">
    <property type="protein sequence ID" value="GBRI024422-PA"/>
    <property type="gene ID" value="GBRI024422"/>
</dbReference>
<name>A0A1A9WLZ7_9MUSC</name>
<protein>
    <submittedName>
        <fullName evidence="1">Uncharacterized protein</fullName>
    </submittedName>
</protein>
<dbReference type="AlphaFoldDB" id="A0A1A9WLZ7"/>
<dbReference type="Proteomes" id="UP000091820">
    <property type="component" value="Unassembled WGS sequence"/>
</dbReference>
<keyword evidence="2" id="KW-1185">Reference proteome</keyword>
<reference evidence="1" key="2">
    <citation type="submission" date="2020-05" db="UniProtKB">
        <authorList>
            <consortium name="EnsemblMetazoa"/>
        </authorList>
    </citation>
    <scope>IDENTIFICATION</scope>
    <source>
        <strain evidence="1">IAEA</strain>
    </source>
</reference>
<reference evidence="2" key="1">
    <citation type="submission" date="2014-03" db="EMBL/GenBank/DDBJ databases">
        <authorList>
            <person name="Aksoy S."/>
            <person name="Warren W."/>
            <person name="Wilson R.K."/>
        </authorList>
    </citation>
    <scope>NUCLEOTIDE SEQUENCE [LARGE SCALE GENOMIC DNA]</scope>
    <source>
        <strain evidence="2">IAEA</strain>
    </source>
</reference>
<evidence type="ECO:0000313" key="1">
    <source>
        <dbReference type="EnsemblMetazoa" id="GBRI024422-PA"/>
    </source>
</evidence>
<organism evidence="1 2">
    <name type="scientific">Glossina brevipalpis</name>
    <dbReference type="NCBI Taxonomy" id="37001"/>
    <lineage>
        <taxon>Eukaryota</taxon>
        <taxon>Metazoa</taxon>
        <taxon>Ecdysozoa</taxon>
        <taxon>Arthropoda</taxon>
        <taxon>Hexapoda</taxon>
        <taxon>Insecta</taxon>
        <taxon>Pterygota</taxon>
        <taxon>Neoptera</taxon>
        <taxon>Endopterygota</taxon>
        <taxon>Diptera</taxon>
        <taxon>Brachycera</taxon>
        <taxon>Muscomorpha</taxon>
        <taxon>Hippoboscoidea</taxon>
        <taxon>Glossinidae</taxon>
        <taxon>Glossina</taxon>
    </lineage>
</organism>
<accession>A0A1A9WLZ7</accession>
<proteinExistence type="predicted"/>
<dbReference type="VEuPathDB" id="VectorBase:GBRI024422"/>
<evidence type="ECO:0000313" key="2">
    <source>
        <dbReference type="Proteomes" id="UP000091820"/>
    </source>
</evidence>
<sequence>MGIMLKELEKKKKKNTKSEGKRNSNYALENMNKNSWLVNAMLYNRLISRKTYRNRLVLHTLAEDDVDVVDKCPHVDEGPNNIQLDKILHDIVNVEPVVVVAAAVAAAAAAVVVVVEAIHDVAYYAGHEYIEFAVAEIVFLDSGQL</sequence>